<evidence type="ECO:0000313" key="1">
    <source>
        <dbReference type="EMBL" id="OCX20530.1"/>
    </source>
</evidence>
<comment type="caution">
    <text evidence="1">The sequence shown here is derived from an EMBL/GenBank/DDBJ whole genome shotgun (WGS) entry which is preliminary data.</text>
</comment>
<organism evidence="1 2">
    <name type="scientific">Pseudomonas graminis</name>
    <dbReference type="NCBI Taxonomy" id="158627"/>
    <lineage>
        <taxon>Bacteria</taxon>
        <taxon>Pseudomonadati</taxon>
        <taxon>Pseudomonadota</taxon>
        <taxon>Gammaproteobacteria</taxon>
        <taxon>Pseudomonadales</taxon>
        <taxon>Pseudomonadaceae</taxon>
        <taxon>Pseudomonas</taxon>
    </lineage>
</organism>
<dbReference type="Proteomes" id="UP000095143">
    <property type="component" value="Unassembled WGS sequence"/>
</dbReference>
<evidence type="ECO:0000313" key="2">
    <source>
        <dbReference type="Proteomes" id="UP000095143"/>
    </source>
</evidence>
<gene>
    <name evidence="1" type="ORF">BBI10_13370</name>
</gene>
<dbReference type="AlphaFoldDB" id="A0A1C2E0H5"/>
<sequence length="230" mass="25650">MNTIELLKAGVRAELNGYSVYFSPSDLPDAVVIPSSWSGFGVHHASSVWVPKEWDTFSSVLPTVDKWLKQCVVGTAVAVSDKVYLVYIYREDNELGLYLGGSPVSGEVATLDVFRRAPMFERFYTNLHNGFCFYIDSSMGPSAIEDFVSIDDLIDDEPIAIPDMTGFFSNGAGDYITVVNGIDCPEFYIWWHEQQSQPETDIDVWAVIDAWMGIFLENADSNEDVIGIDL</sequence>
<reference evidence="1 2" key="1">
    <citation type="submission" date="2016-08" db="EMBL/GenBank/DDBJ databases">
        <title>Whole genome sequence of Pseudomonas graminis strain UASWS1507, a potential biological control agent for agriculture.</title>
        <authorList>
            <person name="Crovadore J."/>
            <person name="Calmin G."/>
            <person name="Chablais R."/>
            <person name="Cochard B."/>
            <person name="Lefort F."/>
        </authorList>
    </citation>
    <scope>NUCLEOTIDE SEQUENCE [LARGE SCALE GENOMIC DNA]</scope>
    <source>
        <strain evidence="1 2">UASWS1507</strain>
    </source>
</reference>
<protein>
    <recommendedName>
        <fullName evidence="3">SMI1/KNR4 family protein</fullName>
    </recommendedName>
</protein>
<dbReference type="RefSeq" id="WP_065988977.1">
    <property type="nucleotide sequence ID" value="NZ_MDEN01000062.1"/>
</dbReference>
<accession>A0A1C2E0H5</accession>
<dbReference type="EMBL" id="MDEN01000062">
    <property type="protein sequence ID" value="OCX20530.1"/>
    <property type="molecule type" value="Genomic_DNA"/>
</dbReference>
<dbReference type="OrthoDB" id="6047269at2"/>
<name>A0A1C2E0H5_9PSED</name>
<proteinExistence type="predicted"/>
<evidence type="ECO:0008006" key="3">
    <source>
        <dbReference type="Google" id="ProtNLM"/>
    </source>
</evidence>